<organism evidence="5 6">
    <name type="scientific">Penicillium freii</name>
    <dbReference type="NCBI Taxonomy" id="48697"/>
    <lineage>
        <taxon>Eukaryota</taxon>
        <taxon>Fungi</taxon>
        <taxon>Dikarya</taxon>
        <taxon>Ascomycota</taxon>
        <taxon>Pezizomycotina</taxon>
        <taxon>Eurotiomycetes</taxon>
        <taxon>Eurotiomycetidae</taxon>
        <taxon>Eurotiales</taxon>
        <taxon>Aspergillaceae</taxon>
        <taxon>Penicillium</taxon>
    </lineage>
</organism>
<dbReference type="InterPro" id="IPR018201">
    <property type="entry name" value="Ketoacyl_synth_AS"/>
</dbReference>
<dbReference type="STRING" id="48697.A0A101M8E8"/>
<dbReference type="Pfam" id="PF00109">
    <property type="entry name" value="ketoacyl-synt"/>
    <property type="match status" value="1"/>
</dbReference>
<dbReference type="PROSITE" id="PS00606">
    <property type="entry name" value="KS3_1"/>
    <property type="match status" value="1"/>
</dbReference>
<dbReference type="GO" id="GO:0006633">
    <property type="term" value="P:fatty acid biosynthetic process"/>
    <property type="evidence" value="ECO:0007669"/>
    <property type="project" value="InterPro"/>
</dbReference>
<evidence type="ECO:0000259" key="4">
    <source>
        <dbReference type="PROSITE" id="PS52004"/>
    </source>
</evidence>
<dbReference type="GO" id="GO:0004315">
    <property type="term" value="F:3-oxoacyl-[acyl-carrier-protein] synthase activity"/>
    <property type="evidence" value="ECO:0007669"/>
    <property type="project" value="InterPro"/>
</dbReference>
<keyword evidence="3" id="KW-0808">Transferase</keyword>
<proteinExistence type="predicted"/>
<dbReference type="CDD" id="cd00833">
    <property type="entry name" value="PKS"/>
    <property type="match status" value="1"/>
</dbReference>
<dbReference type="GO" id="GO:0044550">
    <property type="term" value="P:secondary metabolite biosynthetic process"/>
    <property type="evidence" value="ECO:0007669"/>
    <property type="project" value="TreeGrafter"/>
</dbReference>
<dbReference type="SMART" id="SM00825">
    <property type="entry name" value="PKS_KS"/>
    <property type="match status" value="1"/>
</dbReference>
<reference evidence="5 6" key="1">
    <citation type="submission" date="2015-10" db="EMBL/GenBank/DDBJ databases">
        <title>Genome sequencing of Penicillium freii.</title>
        <authorList>
            <person name="Nguyen H.D."/>
            <person name="Visagie C.M."/>
            <person name="Seifert K.A."/>
        </authorList>
    </citation>
    <scope>NUCLEOTIDE SEQUENCE [LARGE SCALE GENOMIC DNA]</scope>
    <source>
        <strain evidence="5 6">DAOM 242723</strain>
    </source>
</reference>
<dbReference type="InterPro" id="IPR016039">
    <property type="entry name" value="Thiolase-like"/>
</dbReference>
<comment type="caution">
    <text evidence="5">The sequence shown here is derived from an EMBL/GenBank/DDBJ whole genome shotgun (WGS) entry which is preliminary data.</text>
</comment>
<dbReference type="PANTHER" id="PTHR43775">
    <property type="entry name" value="FATTY ACID SYNTHASE"/>
    <property type="match status" value="1"/>
</dbReference>
<evidence type="ECO:0000256" key="2">
    <source>
        <dbReference type="ARBA" id="ARBA00022553"/>
    </source>
</evidence>
<name>A0A101M8E8_PENFR</name>
<feature type="domain" description="Ketosynthase family 3 (KS3)" evidence="4">
    <location>
        <begin position="7"/>
        <end position="233"/>
    </location>
</feature>
<dbReference type="InterPro" id="IPR050091">
    <property type="entry name" value="PKS_NRPS_Biosynth_Enz"/>
</dbReference>
<accession>A0A101M8E8</accession>
<evidence type="ECO:0000313" key="5">
    <source>
        <dbReference type="EMBL" id="KUM55933.1"/>
    </source>
</evidence>
<dbReference type="GO" id="GO:0004312">
    <property type="term" value="F:fatty acid synthase activity"/>
    <property type="evidence" value="ECO:0007669"/>
    <property type="project" value="TreeGrafter"/>
</dbReference>
<keyword evidence="1" id="KW-0596">Phosphopantetheine</keyword>
<dbReference type="InterPro" id="IPR014030">
    <property type="entry name" value="Ketoacyl_synth_N"/>
</dbReference>
<dbReference type="SUPFAM" id="SSF53901">
    <property type="entry name" value="Thiolase-like"/>
    <property type="match status" value="1"/>
</dbReference>
<protein>
    <recommendedName>
        <fullName evidence="4">Ketosynthase family 3 (KS3) domain-containing protein</fullName>
    </recommendedName>
</protein>
<dbReference type="InterPro" id="IPR020841">
    <property type="entry name" value="PKS_Beta-ketoAc_synthase_dom"/>
</dbReference>
<dbReference type="EMBL" id="LLXE01000596">
    <property type="protein sequence ID" value="KUM55933.1"/>
    <property type="molecule type" value="Genomic_DNA"/>
</dbReference>
<dbReference type="Gene3D" id="3.40.47.10">
    <property type="match status" value="1"/>
</dbReference>
<keyword evidence="2" id="KW-0597">Phosphoprotein</keyword>
<dbReference type="AlphaFoldDB" id="A0A101M8E8"/>
<evidence type="ECO:0000313" key="6">
    <source>
        <dbReference type="Proteomes" id="UP000055045"/>
    </source>
</evidence>
<dbReference type="PROSITE" id="PS52004">
    <property type="entry name" value="KS3_2"/>
    <property type="match status" value="1"/>
</dbReference>
<gene>
    <name evidence="5" type="ORF">ACN42_g11302</name>
</gene>
<evidence type="ECO:0000256" key="3">
    <source>
        <dbReference type="ARBA" id="ARBA00022679"/>
    </source>
</evidence>
<keyword evidence="6" id="KW-1185">Reference proteome</keyword>
<evidence type="ECO:0000256" key="1">
    <source>
        <dbReference type="ARBA" id="ARBA00022450"/>
    </source>
</evidence>
<sequence length="233" mass="25698">MSNFTPSEPIAVVGSGCRFPGGVNGASKLWELLVEPQDLLQKVPKERFDSGNFYHPDGSHHGSSSTQSSYFLSEDVTQFDARFFGIKPIEADAMDPQQRLLLETVYESLEHAGISIGQLRGSSTAVYVGLMCGDYEALLLRDLDQVPQYHATGIARSLISNRISYFFDWHGPSMTIDTACSSSLVAVHQAVQVLRSGSSRVAIAAGSNLILGPENYMSKCKVEYMDFTWYYTM</sequence>
<dbReference type="PANTHER" id="PTHR43775:SF20">
    <property type="entry name" value="HYBRID PKS-NRPS SYNTHETASE APDA"/>
    <property type="match status" value="1"/>
</dbReference>
<dbReference type="Proteomes" id="UP000055045">
    <property type="component" value="Unassembled WGS sequence"/>
</dbReference>